<name>A0AA51RT40_9GAMM</name>
<reference evidence="1 2" key="1">
    <citation type="submission" date="2023-08" db="EMBL/GenBank/DDBJ databases">
        <title>Pleionea litopenaei sp. nov., isolated from stomach of juvenile Litopenaeus vannamei.</title>
        <authorList>
            <person name="Rho A.M."/>
            <person name="Hwang C.Y."/>
        </authorList>
    </citation>
    <scope>NUCLEOTIDE SEQUENCE [LARGE SCALE GENOMIC DNA]</scope>
    <source>
        <strain evidence="1 2">HL-JVS1</strain>
    </source>
</reference>
<evidence type="ECO:0000313" key="1">
    <source>
        <dbReference type="EMBL" id="WMS86998.1"/>
    </source>
</evidence>
<proteinExistence type="predicted"/>
<organism evidence="1 2">
    <name type="scientific">Pleionea litopenaei</name>
    <dbReference type="NCBI Taxonomy" id="3070815"/>
    <lineage>
        <taxon>Bacteria</taxon>
        <taxon>Pseudomonadati</taxon>
        <taxon>Pseudomonadota</taxon>
        <taxon>Gammaproteobacteria</taxon>
        <taxon>Oceanospirillales</taxon>
        <taxon>Pleioneaceae</taxon>
        <taxon>Pleionea</taxon>
    </lineage>
</organism>
<sequence>MPFLFLSNVRIRWMLITLFGVMLSGCGQTIANKNVQGLAFPAVKGSSLSGVEHQLPGDFLGQKTIYLIGYVQNAQFDIDRWLIGMDMKRVTTKAYELPTIAGMVPQFFSTQIDQGMRQGIPKELWGGVITIYDDGEIVQEFTGNSAPNNARVMVIDEQGKVIFFHDRGFSVAALNEMIAAIGTAEP</sequence>
<dbReference type="EMBL" id="CP133548">
    <property type="protein sequence ID" value="WMS86998.1"/>
    <property type="molecule type" value="Genomic_DNA"/>
</dbReference>
<evidence type="ECO:0000313" key="2">
    <source>
        <dbReference type="Proteomes" id="UP001239782"/>
    </source>
</evidence>
<dbReference type="Proteomes" id="UP001239782">
    <property type="component" value="Chromosome"/>
</dbReference>
<dbReference type="KEGG" id="plei:Q9312_17425"/>
<protein>
    <submittedName>
        <fullName evidence="1">Uncharacterized protein</fullName>
    </submittedName>
</protein>
<keyword evidence="2" id="KW-1185">Reference proteome</keyword>
<gene>
    <name evidence="1" type="ORF">Q9312_17425</name>
</gene>
<accession>A0AA51RT40</accession>
<dbReference type="RefSeq" id="WP_309202134.1">
    <property type="nucleotide sequence ID" value="NZ_CP133548.1"/>
</dbReference>
<dbReference type="AlphaFoldDB" id="A0AA51RT40"/>